<gene>
    <name evidence="1" type="ORF">JZO70_11845</name>
</gene>
<keyword evidence="2" id="KW-1185">Reference proteome</keyword>
<dbReference type="Proteomes" id="UP000664601">
    <property type="component" value="Unassembled WGS sequence"/>
</dbReference>
<evidence type="ECO:0008006" key="3">
    <source>
        <dbReference type="Google" id="ProtNLM"/>
    </source>
</evidence>
<dbReference type="RefSeq" id="WP_207673780.1">
    <property type="nucleotide sequence ID" value="NZ_JAFREM010000018.1"/>
</dbReference>
<evidence type="ECO:0000313" key="1">
    <source>
        <dbReference type="EMBL" id="MBO1306859.1"/>
    </source>
</evidence>
<dbReference type="EMBL" id="JAFREM010000018">
    <property type="protein sequence ID" value="MBO1306859.1"/>
    <property type="molecule type" value="Genomic_DNA"/>
</dbReference>
<reference evidence="1 2" key="1">
    <citation type="submission" date="2021-03" db="EMBL/GenBank/DDBJ databases">
        <title>Enterococcal diversity collection.</title>
        <authorList>
            <person name="Gilmore M.S."/>
            <person name="Schwartzman J."/>
            <person name="Van Tyne D."/>
            <person name="Martin M."/>
            <person name="Earl A.M."/>
            <person name="Manson A.L."/>
            <person name="Straub T."/>
            <person name="Salamzade R."/>
            <person name="Saavedra J."/>
            <person name="Lebreton F."/>
            <person name="Prichula J."/>
            <person name="Schaufler K."/>
            <person name="Gaca A."/>
            <person name="Sgardioli B."/>
            <person name="Wagenaar J."/>
            <person name="Strong T."/>
        </authorList>
    </citation>
    <scope>NUCLEOTIDE SEQUENCE [LARGE SCALE GENOMIC DNA]</scope>
    <source>
        <strain evidence="1 2">669A</strain>
    </source>
</reference>
<protein>
    <recommendedName>
        <fullName evidence="3">Transcriptional regulator, AbiEi antitoxin, Type IV TA system</fullName>
    </recommendedName>
</protein>
<accession>A0ABS3LEQ8</accession>
<evidence type="ECO:0000313" key="2">
    <source>
        <dbReference type="Proteomes" id="UP000664601"/>
    </source>
</evidence>
<name>A0ABS3LEQ8_9ENTE</name>
<comment type="caution">
    <text evidence="1">The sequence shown here is derived from an EMBL/GenBank/DDBJ whole genome shotgun (WGS) entry which is preliminary data.</text>
</comment>
<dbReference type="Pfam" id="PF19570">
    <property type="entry name" value="DUF6088"/>
    <property type="match status" value="1"/>
</dbReference>
<dbReference type="InterPro" id="IPR045738">
    <property type="entry name" value="DUF6088"/>
</dbReference>
<sequence>MSRTTKEQILAKIKRAPKGKLFIINDFTSTGSDEAIRKTLHELAKEGTITRVYHGIYQKINHNEFLDLEIPATPLEIAEAIARKNRWTIAPAKDLALNQLGLDTQVPNSYDFISDGPSKTVDLADGRQITFRHVTQRESLLNPNSSLVVEAFKALGKERVTDQVLQQVRYKLSDAQFKQLQKDVVYSRAWIREKIRKMEETI</sequence>
<proteinExistence type="predicted"/>
<organism evidence="1 2">
    <name type="scientific">Candidatus Enterococcus moelleringii</name>
    <dbReference type="NCBI Taxonomy" id="2815325"/>
    <lineage>
        <taxon>Bacteria</taxon>
        <taxon>Bacillati</taxon>
        <taxon>Bacillota</taxon>
        <taxon>Bacilli</taxon>
        <taxon>Lactobacillales</taxon>
        <taxon>Enterococcaceae</taxon>
        <taxon>Enterococcus</taxon>
    </lineage>
</organism>